<evidence type="ECO:0000313" key="1">
    <source>
        <dbReference type="EMBL" id="MFB9682098.1"/>
    </source>
</evidence>
<dbReference type="EMBL" id="JBHMBS010000045">
    <property type="protein sequence ID" value="MFB9682098.1"/>
    <property type="molecule type" value="Genomic_DNA"/>
</dbReference>
<protein>
    <submittedName>
        <fullName evidence="1">Uncharacterized protein</fullName>
    </submittedName>
</protein>
<keyword evidence="2" id="KW-1185">Reference proteome</keyword>
<comment type="caution">
    <text evidence="1">The sequence shown here is derived from an EMBL/GenBank/DDBJ whole genome shotgun (WGS) entry which is preliminary data.</text>
</comment>
<sequence length="56" mass="5935">MVSTDQSDLARRLAISLDLARHRPTSGGVGAMGPHPLEPFMAFTIADRPDTGLSPC</sequence>
<reference evidence="1 2" key="1">
    <citation type="submission" date="2024-09" db="EMBL/GenBank/DDBJ databases">
        <authorList>
            <person name="Sun Q."/>
            <person name="Mori K."/>
        </authorList>
    </citation>
    <scope>NUCLEOTIDE SEQUENCE [LARGE SCALE GENOMIC DNA]</scope>
    <source>
        <strain evidence="1 2">JCM 3028</strain>
    </source>
</reference>
<dbReference type="RefSeq" id="WP_386163653.1">
    <property type="nucleotide sequence ID" value="NZ_JBHMBS010000045.1"/>
</dbReference>
<name>A0ABV5TWX2_9ACTN</name>
<gene>
    <name evidence="1" type="ORF">ACFFRH_42065</name>
</gene>
<evidence type="ECO:0000313" key="2">
    <source>
        <dbReference type="Proteomes" id="UP001589610"/>
    </source>
</evidence>
<proteinExistence type="predicted"/>
<accession>A0ABV5TWX2</accession>
<organism evidence="1 2">
    <name type="scientific">Streptosporangium vulgare</name>
    <dbReference type="NCBI Taxonomy" id="46190"/>
    <lineage>
        <taxon>Bacteria</taxon>
        <taxon>Bacillati</taxon>
        <taxon>Actinomycetota</taxon>
        <taxon>Actinomycetes</taxon>
        <taxon>Streptosporangiales</taxon>
        <taxon>Streptosporangiaceae</taxon>
        <taxon>Streptosporangium</taxon>
    </lineage>
</organism>
<dbReference type="Proteomes" id="UP001589610">
    <property type="component" value="Unassembled WGS sequence"/>
</dbReference>